<accession>A0A9X3J3J1</accession>
<dbReference type="AlphaFoldDB" id="A0A9X3J3J1"/>
<dbReference type="Pfam" id="PF12850">
    <property type="entry name" value="Metallophos_2"/>
    <property type="match status" value="1"/>
</dbReference>
<dbReference type="InterPro" id="IPR043461">
    <property type="entry name" value="LpxH-like"/>
</dbReference>
<dbReference type="SUPFAM" id="SSF56300">
    <property type="entry name" value="Metallo-dependent phosphatases"/>
    <property type="match status" value="1"/>
</dbReference>
<name>A0A9X3J3J1_9BACT</name>
<proteinExistence type="inferred from homology"/>
<protein>
    <submittedName>
        <fullName evidence="3">Metallophosphoesterase family protein</fullName>
    </submittedName>
</protein>
<dbReference type="InterPro" id="IPR029052">
    <property type="entry name" value="Metallo-depent_PP-like"/>
</dbReference>
<organism evidence="3 4">
    <name type="scientific">Nannocystis pusilla</name>
    <dbReference type="NCBI Taxonomy" id="889268"/>
    <lineage>
        <taxon>Bacteria</taxon>
        <taxon>Pseudomonadati</taxon>
        <taxon>Myxococcota</taxon>
        <taxon>Polyangia</taxon>
        <taxon>Nannocystales</taxon>
        <taxon>Nannocystaceae</taxon>
        <taxon>Nannocystis</taxon>
    </lineage>
</organism>
<evidence type="ECO:0000313" key="3">
    <source>
        <dbReference type="EMBL" id="MCY1013300.1"/>
    </source>
</evidence>
<dbReference type="GO" id="GO:0009245">
    <property type="term" value="P:lipid A biosynthetic process"/>
    <property type="evidence" value="ECO:0007669"/>
    <property type="project" value="TreeGrafter"/>
</dbReference>
<evidence type="ECO:0000259" key="2">
    <source>
        <dbReference type="Pfam" id="PF12850"/>
    </source>
</evidence>
<gene>
    <name evidence="3" type="ORF">OV079_48785</name>
</gene>
<keyword evidence="4" id="KW-1185">Reference proteome</keyword>
<dbReference type="EMBL" id="JAPNKE010000002">
    <property type="protein sequence ID" value="MCY1013300.1"/>
    <property type="molecule type" value="Genomic_DNA"/>
</dbReference>
<dbReference type="Gene3D" id="3.60.21.10">
    <property type="match status" value="1"/>
</dbReference>
<feature type="domain" description="Calcineurin-like phosphoesterase" evidence="2">
    <location>
        <begin position="1"/>
        <end position="131"/>
    </location>
</feature>
<evidence type="ECO:0000313" key="4">
    <source>
        <dbReference type="Proteomes" id="UP001150924"/>
    </source>
</evidence>
<evidence type="ECO:0000256" key="1">
    <source>
        <dbReference type="ARBA" id="ARBA00008950"/>
    </source>
</evidence>
<sequence length="237" mass="25970">MRIAALSDFHIGARAGMDEFRHDEAAFLDKLARVVASHDRVVLVGDIWQTDHDLFTGPRAAARQLHRARSRLPRLTRALDRLDYVHGNHDFIARDELGAPSELQIDADSCRVLFIHGHQHDPVFARAYAAARAATWFTGRLRRAGLGPVAHYFEQQDVAIKHRRFGHAAGPYAAAAAALMRERGADFVVMGHTHVAHAHHLSEGTVVNTGTCSAGRFTVVTIDTAARTATIVDGPPS</sequence>
<dbReference type="PANTHER" id="PTHR34990">
    <property type="entry name" value="UDP-2,3-DIACYLGLUCOSAMINE HYDROLASE-RELATED"/>
    <property type="match status" value="1"/>
</dbReference>
<dbReference type="InterPro" id="IPR024654">
    <property type="entry name" value="Calcineurin-like_PHP_lpxH"/>
</dbReference>
<dbReference type="GO" id="GO:0016020">
    <property type="term" value="C:membrane"/>
    <property type="evidence" value="ECO:0007669"/>
    <property type="project" value="GOC"/>
</dbReference>
<dbReference type="PANTHER" id="PTHR34990:SF2">
    <property type="entry name" value="BLL8164 PROTEIN"/>
    <property type="match status" value="1"/>
</dbReference>
<comment type="similarity">
    <text evidence="1">Belongs to the metallophosphoesterase superfamily. YfcE family.</text>
</comment>
<dbReference type="RefSeq" id="WP_267777115.1">
    <property type="nucleotide sequence ID" value="NZ_JAPNKE010000002.1"/>
</dbReference>
<comment type="caution">
    <text evidence="3">The sequence shown here is derived from an EMBL/GenBank/DDBJ whole genome shotgun (WGS) entry which is preliminary data.</text>
</comment>
<dbReference type="GO" id="GO:0008758">
    <property type="term" value="F:UDP-2,3-diacylglucosamine hydrolase activity"/>
    <property type="evidence" value="ECO:0007669"/>
    <property type="project" value="TreeGrafter"/>
</dbReference>
<dbReference type="Proteomes" id="UP001150924">
    <property type="component" value="Unassembled WGS sequence"/>
</dbReference>
<reference evidence="3" key="1">
    <citation type="submission" date="2022-11" db="EMBL/GenBank/DDBJ databases">
        <title>Minimal conservation of predation-associated metabolite biosynthetic gene clusters underscores biosynthetic potential of Myxococcota including descriptions for ten novel species: Archangium lansinium sp. nov., Myxococcus landrumus sp. nov., Nannocystis bai.</title>
        <authorList>
            <person name="Ahearne A."/>
            <person name="Stevens C."/>
            <person name="Phillips K."/>
        </authorList>
    </citation>
    <scope>NUCLEOTIDE SEQUENCE</scope>
    <source>
        <strain evidence="3">Na p29</strain>
    </source>
</reference>